<dbReference type="PROSITE" id="PS50005">
    <property type="entry name" value="TPR"/>
    <property type="match status" value="1"/>
</dbReference>
<gene>
    <name evidence="2" type="ORF">GCM10017764_02810</name>
</gene>
<dbReference type="InterPro" id="IPR011990">
    <property type="entry name" value="TPR-like_helical_dom_sf"/>
</dbReference>
<organism evidence="2 3">
    <name type="scientific">Sphingobacterium griseoflavum</name>
    <dbReference type="NCBI Taxonomy" id="1474952"/>
    <lineage>
        <taxon>Bacteria</taxon>
        <taxon>Pseudomonadati</taxon>
        <taxon>Bacteroidota</taxon>
        <taxon>Sphingobacteriia</taxon>
        <taxon>Sphingobacteriales</taxon>
        <taxon>Sphingobacteriaceae</taxon>
        <taxon>Sphingobacterium</taxon>
    </lineage>
</organism>
<evidence type="ECO:0000256" key="1">
    <source>
        <dbReference type="PROSITE-ProRule" id="PRU00339"/>
    </source>
</evidence>
<protein>
    <recommendedName>
        <fullName evidence="4">Tetratricopeptide repeat protein</fullName>
    </recommendedName>
</protein>
<evidence type="ECO:0000313" key="2">
    <source>
        <dbReference type="EMBL" id="GHE23313.1"/>
    </source>
</evidence>
<proteinExistence type="predicted"/>
<dbReference type="Gene3D" id="1.25.40.10">
    <property type="entry name" value="Tetratricopeptide repeat domain"/>
    <property type="match status" value="1"/>
</dbReference>
<feature type="repeat" description="TPR" evidence="1">
    <location>
        <begin position="40"/>
        <end position="73"/>
    </location>
</feature>
<dbReference type="SUPFAM" id="SSF48452">
    <property type="entry name" value="TPR-like"/>
    <property type="match status" value="1"/>
</dbReference>
<dbReference type="InterPro" id="IPR019734">
    <property type="entry name" value="TPR_rpt"/>
</dbReference>
<dbReference type="EMBL" id="BNAF01000001">
    <property type="protein sequence ID" value="GHE23313.1"/>
    <property type="molecule type" value="Genomic_DNA"/>
</dbReference>
<name>A0ABQ3HPZ6_9SPHI</name>
<dbReference type="Proteomes" id="UP000620550">
    <property type="component" value="Unassembled WGS sequence"/>
</dbReference>
<comment type="caution">
    <text evidence="2">The sequence shown here is derived from an EMBL/GenBank/DDBJ whole genome shotgun (WGS) entry which is preliminary data.</text>
</comment>
<keyword evidence="3" id="KW-1185">Reference proteome</keyword>
<evidence type="ECO:0000313" key="3">
    <source>
        <dbReference type="Proteomes" id="UP000620550"/>
    </source>
</evidence>
<sequence>MFHTVDTYKALIQWRESVIYSNIQRLEVLKKLRPTLRTNGYYLYSLGYSHLENNNYDCAIVNFKKAKLLYPDKDVILNLASALVKVNELQLAEMEYKNLIKAFPNDINLYAYLADFYRDFHRFDSLKNLQKRVENLIPKNDFVIFEKKKREILAL</sequence>
<reference evidence="3" key="1">
    <citation type="journal article" date="2019" name="Int. J. Syst. Evol. Microbiol.">
        <title>The Global Catalogue of Microorganisms (GCM) 10K type strain sequencing project: providing services to taxonomists for standard genome sequencing and annotation.</title>
        <authorList>
            <consortium name="The Broad Institute Genomics Platform"/>
            <consortium name="The Broad Institute Genome Sequencing Center for Infectious Disease"/>
            <person name="Wu L."/>
            <person name="Ma J."/>
        </authorList>
    </citation>
    <scope>NUCLEOTIDE SEQUENCE [LARGE SCALE GENOMIC DNA]</scope>
    <source>
        <strain evidence="3">CGMCC 1.12966</strain>
    </source>
</reference>
<accession>A0ABQ3HPZ6</accession>
<evidence type="ECO:0008006" key="4">
    <source>
        <dbReference type="Google" id="ProtNLM"/>
    </source>
</evidence>
<keyword evidence="1" id="KW-0802">TPR repeat</keyword>